<feature type="compositionally biased region" description="Basic and acidic residues" evidence="1">
    <location>
        <begin position="107"/>
        <end position="120"/>
    </location>
</feature>
<gene>
    <name evidence="2" type="ORF">O181_030167</name>
</gene>
<dbReference type="EMBL" id="AVOT02010594">
    <property type="protein sequence ID" value="MBW0490452.1"/>
    <property type="molecule type" value="Genomic_DNA"/>
</dbReference>
<feature type="region of interest" description="Disordered" evidence="1">
    <location>
        <begin position="88"/>
        <end position="120"/>
    </location>
</feature>
<dbReference type="Proteomes" id="UP000765509">
    <property type="component" value="Unassembled WGS sequence"/>
</dbReference>
<reference evidence="2" key="1">
    <citation type="submission" date="2021-03" db="EMBL/GenBank/DDBJ databases">
        <title>Draft genome sequence of rust myrtle Austropuccinia psidii MF-1, a brazilian biotype.</title>
        <authorList>
            <person name="Quecine M.C."/>
            <person name="Pachon D.M.R."/>
            <person name="Bonatelli M.L."/>
            <person name="Correr F.H."/>
            <person name="Franceschini L.M."/>
            <person name="Leite T.F."/>
            <person name="Margarido G.R.A."/>
            <person name="Almeida C.A."/>
            <person name="Ferrarezi J.A."/>
            <person name="Labate C.A."/>
        </authorList>
    </citation>
    <scope>NUCLEOTIDE SEQUENCE</scope>
    <source>
        <strain evidence="2">MF-1</strain>
    </source>
</reference>
<accession>A0A9Q3H464</accession>
<sequence>MSNQKSFVSPLSRPGFGILNSNQDDEVRQIINLQPSSFPYHHQNIQENFQQYNVYDHLNQFHHIVRPDMQHGGNNSGIYAHHNIYGQSNGPLHAREHELNDVISAKPDNDSQERNEREKHQVIASSNNLLHVREEFDLPF</sequence>
<comment type="caution">
    <text evidence="2">The sequence shown here is derived from an EMBL/GenBank/DDBJ whole genome shotgun (WGS) entry which is preliminary data.</text>
</comment>
<proteinExistence type="predicted"/>
<evidence type="ECO:0000256" key="1">
    <source>
        <dbReference type="SAM" id="MobiDB-lite"/>
    </source>
</evidence>
<organism evidence="2 3">
    <name type="scientific">Austropuccinia psidii MF-1</name>
    <dbReference type="NCBI Taxonomy" id="1389203"/>
    <lineage>
        <taxon>Eukaryota</taxon>
        <taxon>Fungi</taxon>
        <taxon>Dikarya</taxon>
        <taxon>Basidiomycota</taxon>
        <taxon>Pucciniomycotina</taxon>
        <taxon>Pucciniomycetes</taxon>
        <taxon>Pucciniales</taxon>
        <taxon>Sphaerophragmiaceae</taxon>
        <taxon>Austropuccinia</taxon>
    </lineage>
</organism>
<dbReference type="AlphaFoldDB" id="A0A9Q3H464"/>
<evidence type="ECO:0000313" key="3">
    <source>
        <dbReference type="Proteomes" id="UP000765509"/>
    </source>
</evidence>
<evidence type="ECO:0000313" key="2">
    <source>
        <dbReference type="EMBL" id="MBW0490452.1"/>
    </source>
</evidence>
<name>A0A9Q3H464_9BASI</name>
<keyword evidence="3" id="KW-1185">Reference proteome</keyword>
<protein>
    <submittedName>
        <fullName evidence="2">Uncharacterized protein</fullName>
    </submittedName>
</protein>